<dbReference type="InterPro" id="IPR002762">
    <property type="entry name" value="CbiX-like"/>
</dbReference>
<dbReference type="PANTHER" id="PTHR33542">
    <property type="entry name" value="SIROHYDROCHLORIN FERROCHELATASE, CHLOROPLASTIC"/>
    <property type="match status" value="1"/>
</dbReference>
<gene>
    <name evidence="4" type="primary">cbiX</name>
    <name evidence="4" type="ORF">ElP_64660</name>
</gene>
<dbReference type="PANTHER" id="PTHR33542:SF3">
    <property type="entry name" value="SIROHYDROCHLORIN FERROCHELATASE, CHLOROPLASTIC"/>
    <property type="match status" value="1"/>
</dbReference>
<dbReference type="RefSeq" id="WP_145277053.1">
    <property type="nucleotide sequence ID" value="NZ_CP036426.1"/>
</dbReference>
<dbReference type="GO" id="GO:0046872">
    <property type="term" value="F:metal ion binding"/>
    <property type="evidence" value="ECO:0007669"/>
    <property type="project" value="UniProtKB-KW"/>
</dbReference>
<evidence type="ECO:0000256" key="3">
    <source>
        <dbReference type="SAM" id="MobiDB-lite"/>
    </source>
</evidence>
<dbReference type="AlphaFoldDB" id="A0A518HCC7"/>
<sequence>MPRDDVTAVLLIAHGSRHEPANADLRRLAARMAGEGRYPIVEPGFLELTTPEIPEAGDRCVSRGATRVLMLPYFLSMGVHLLRDLTAAREGLAARHPGVSFLLGPPLGPDPMLDRLVADRVSRLDAGELSPIDTPSAEAAARFAPRDG</sequence>
<keyword evidence="2 4" id="KW-0456">Lyase</keyword>
<accession>A0A518HCC7</accession>
<dbReference type="SUPFAM" id="SSF53800">
    <property type="entry name" value="Chelatase"/>
    <property type="match status" value="1"/>
</dbReference>
<dbReference type="EC" id="4.99.1.3" evidence="4"/>
<dbReference type="Proteomes" id="UP000317835">
    <property type="component" value="Chromosome"/>
</dbReference>
<dbReference type="KEGG" id="tpla:ElP_64660"/>
<evidence type="ECO:0000256" key="2">
    <source>
        <dbReference type="ARBA" id="ARBA00023239"/>
    </source>
</evidence>
<reference evidence="4 5" key="1">
    <citation type="submission" date="2019-02" db="EMBL/GenBank/DDBJ databases">
        <title>Deep-cultivation of Planctomycetes and their phenomic and genomic characterization uncovers novel biology.</title>
        <authorList>
            <person name="Wiegand S."/>
            <person name="Jogler M."/>
            <person name="Boedeker C."/>
            <person name="Pinto D."/>
            <person name="Vollmers J."/>
            <person name="Rivas-Marin E."/>
            <person name="Kohn T."/>
            <person name="Peeters S.H."/>
            <person name="Heuer A."/>
            <person name="Rast P."/>
            <person name="Oberbeckmann S."/>
            <person name="Bunk B."/>
            <person name="Jeske O."/>
            <person name="Meyerdierks A."/>
            <person name="Storesund J.E."/>
            <person name="Kallscheuer N."/>
            <person name="Luecker S."/>
            <person name="Lage O.M."/>
            <person name="Pohl T."/>
            <person name="Merkel B.J."/>
            <person name="Hornburger P."/>
            <person name="Mueller R.-W."/>
            <person name="Bruemmer F."/>
            <person name="Labrenz M."/>
            <person name="Spormann A.M."/>
            <person name="Op den Camp H."/>
            <person name="Overmann J."/>
            <person name="Amann R."/>
            <person name="Jetten M.S.M."/>
            <person name="Mascher T."/>
            <person name="Medema M.H."/>
            <person name="Devos D.P."/>
            <person name="Kaster A.-K."/>
            <person name="Ovreas L."/>
            <person name="Rohde M."/>
            <person name="Galperin M.Y."/>
            <person name="Jogler C."/>
        </authorList>
    </citation>
    <scope>NUCLEOTIDE SEQUENCE [LARGE SCALE GENOMIC DNA]</scope>
    <source>
        <strain evidence="4 5">ElP</strain>
    </source>
</reference>
<evidence type="ECO:0000313" key="4">
    <source>
        <dbReference type="EMBL" id="QDV38511.1"/>
    </source>
</evidence>
<name>A0A518HCC7_9BACT</name>
<dbReference type="CDD" id="cd03416">
    <property type="entry name" value="CbiX_SirB_N"/>
    <property type="match status" value="1"/>
</dbReference>
<feature type="region of interest" description="Disordered" evidence="3">
    <location>
        <begin position="127"/>
        <end position="148"/>
    </location>
</feature>
<organism evidence="4 5">
    <name type="scientific">Tautonia plasticadhaerens</name>
    <dbReference type="NCBI Taxonomy" id="2527974"/>
    <lineage>
        <taxon>Bacteria</taxon>
        <taxon>Pseudomonadati</taxon>
        <taxon>Planctomycetota</taxon>
        <taxon>Planctomycetia</taxon>
        <taxon>Isosphaerales</taxon>
        <taxon>Isosphaeraceae</taxon>
        <taxon>Tautonia</taxon>
    </lineage>
</organism>
<dbReference type="Pfam" id="PF01903">
    <property type="entry name" value="CbiX"/>
    <property type="match status" value="1"/>
</dbReference>
<dbReference type="InterPro" id="IPR050963">
    <property type="entry name" value="Sirohydro_Cobaltochel/CbiX"/>
</dbReference>
<evidence type="ECO:0000256" key="1">
    <source>
        <dbReference type="ARBA" id="ARBA00022723"/>
    </source>
</evidence>
<dbReference type="Gene3D" id="3.40.50.1400">
    <property type="match status" value="1"/>
</dbReference>
<keyword evidence="1" id="KW-0479">Metal-binding</keyword>
<dbReference type="GO" id="GO:0016852">
    <property type="term" value="F:sirohydrochlorin cobaltochelatase activity"/>
    <property type="evidence" value="ECO:0007669"/>
    <property type="project" value="UniProtKB-EC"/>
</dbReference>
<dbReference type="EMBL" id="CP036426">
    <property type="protein sequence ID" value="QDV38511.1"/>
    <property type="molecule type" value="Genomic_DNA"/>
</dbReference>
<proteinExistence type="predicted"/>
<dbReference type="OrthoDB" id="9797895at2"/>
<keyword evidence="5" id="KW-1185">Reference proteome</keyword>
<protein>
    <submittedName>
        <fullName evidence="4">Sirohydrochlorin cobaltochelatase</fullName>
        <ecNumber evidence="4">4.99.1.3</ecNumber>
    </submittedName>
</protein>
<evidence type="ECO:0000313" key="5">
    <source>
        <dbReference type="Proteomes" id="UP000317835"/>
    </source>
</evidence>